<evidence type="ECO:0000256" key="12">
    <source>
        <dbReference type="ARBA" id="ARBA00022741"/>
    </source>
</evidence>
<dbReference type="InterPro" id="IPR030963">
    <property type="entry name" value="DHQ_synth_fam"/>
</dbReference>
<keyword evidence="17 18" id="KW-0170">Cobalt</keyword>
<evidence type="ECO:0000256" key="8">
    <source>
        <dbReference type="ARBA" id="ARBA00017684"/>
    </source>
</evidence>
<organism evidence="21 22">
    <name type="scientific">Hyphobacterium marinum</name>
    <dbReference type="NCBI Taxonomy" id="3116574"/>
    <lineage>
        <taxon>Bacteria</taxon>
        <taxon>Pseudomonadati</taxon>
        <taxon>Pseudomonadota</taxon>
        <taxon>Alphaproteobacteria</taxon>
        <taxon>Maricaulales</taxon>
        <taxon>Maricaulaceae</taxon>
        <taxon>Hyphobacterium</taxon>
    </lineage>
</organism>
<evidence type="ECO:0000256" key="4">
    <source>
        <dbReference type="ARBA" id="ARBA00004496"/>
    </source>
</evidence>
<comment type="cofactor">
    <cofactor evidence="18">
        <name>Co(2+)</name>
        <dbReference type="ChEBI" id="CHEBI:48828"/>
    </cofactor>
    <cofactor evidence="18">
        <name>Zn(2+)</name>
        <dbReference type="ChEBI" id="CHEBI:29105"/>
    </cofactor>
    <text evidence="18">Binds 1 divalent metal cation per subunit. Can use either Co(2+) or Zn(2+).</text>
</comment>
<evidence type="ECO:0000256" key="5">
    <source>
        <dbReference type="ARBA" id="ARBA00004661"/>
    </source>
</evidence>
<comment type="subcellular location">
    <subcellularLocation>
        <location evidence="4 18">Cytoplasm</location>
    </subcellularLocation>
</comment>
<keyword evidence="11 18" id="KW-0479">Metal-binding</keyword>
<dbReference type="InterPro" id="IPR030960">
    <property type="entry name" value="DHQS/DOIS_N"/>
</dbReference>
<accession>A0ABU7LXI9</accession>
<evidence type="ECO:0000256" key="10">
    <source>
        <dbReference type="ARBA" id="ARBA00022605"/>
    </source>
</evidence>
<gene>
    <name evidence="18 21" type="primary">aroB</name>
    <name evidence="21" type="ORF">V0U35_06135</name>
</gene>
<dbReference type="NCBIfam" id="TIGR01357">
    <property type="entry name" value="aroB"/>
    <property type="match status" value="1"/>
</dbReference>
<evidence type="ECO:0000256" key="7">
    <source>
        <dbReference type="ARBA" id="ARBA00013031"/>
    </source>
</evidence>
<evidence type="ECO:0000256" key="17">
    <source>
        <dbReference type="ARBA" id="ARBA00023285"/>
    </source>
</evidence>
<feature type="binding site" evidence="18">
    <location>
        <position position="188"/>
    </location>
    <ligand>
        <name>Zn(2+)</name>
        <dbReference type="ChEBI" id="CHEBI:29105"/>
    </ligand>
</feature>
<evidence type="ECO:0000256" key="18">
    <source>
        <dbReference type="HAMAP-Rule" id="MF_00110"/>
    </source>
</evidence>
<keyword evidence="16 18" id="KW-0456">Lyase</keyword>
<evidence type="ECO:0000256" key="14">
    <source>
        <dbReference type="ARBA" id="ARBA00023027"/>
    </source>
</evidence>
<keyword evidence="12 18" id="KW-0547">Nucleotide-binding</keyword>
<comment type="catalytic activity">
    <reaction evidence="1 18">
        <text>7-phospho-2-dehydro-3-deoxy-D-arabino-heptonate = 3-dehydroquinate + phosphate</text>
        <dbReference type="Rhea" id="RHEA:21968"/>
        <dbReference type="ChEBI" id="CHEBI:32364"/>
        <dbReference type="ChEBI" id="CHEBI:43474"/>
        <dbReference type="ChEBI" id="CHEBI:58394"/>
        <dbReference type="EC" id="4.2.3.4"/>
    </reaction>
</comment>
<dbReference type="EC" id="4.2.3.4" evidence="7 18"/>
<dbReference type="Proteomes" id="UP001310692">
    <property type="component" value="Unassembled WGS sequence"/>
</dbReference>
<comment type="caution">
    <text evidence="21">The sequence shown here is derived from an EMBL/GenBank/DDBJ whole genome shotgun (WGS) entry which is preliminary data.</text>
</comment>
<dbReference type="Gene3D" id="1.20.1090.10">
    <property type="entry name" value="Dehydroquinate synthase-like - alpha domain"/>
    <property type="match status" value="1"/>
</dbReference>
<evidence type="ECO:0000256" key="9">
    <source>
        <dbReference type="ARBA" id="ARBA00022490"/>
    </source>
</evidence>
<evidence type="ECO:0000259" key="20">
    <source>
        <dbReference type="Pfam" id="PF24621"/>
    </source>
</evidence>
<evidence type="ECO:0000313" key="22">
    <source>
        <dbReference type="Proteomes" id="UP001310692"/>
    </source>
</evidence>
<keyword evidence="22" id="KW-1185">Reference proteome</keyword>
<feature type="binding site" evidence="18">
    <location>
        <position position="265"/>
    </location>
    <ligand>
        <name>Zn(2+)</name>
        <dbReference type="ChEBI" id="CHEBI:29105"/>
    </ligand>
</feature>
<feature type="binding site" evidence="18">
    <location>
        <position position="155"/>
    </location>
    <ligand>
        <name>NAD(+)</name>
        <dbReference type="ChEBI" id="CHEBI:57540"/>
    </ligand>
</feature>
<reference evidence="21 22" key="1">
    <citation type="submission" date="2024-01" db="EMBL/GenBank/DDBJ databases">
        <title>Hyphobacterium bacterium isolated from marine sediment.</title>
        <authorList>
            <person name="Zhao S."/>
        </authorList>
    </citation>
    <scope>NUCLEOTIDE SEQUENCE [LARGE SCALE GENOMIC DNA]</scope>
    <source>
        <strain evidence="21 22">Y60-23</strain>
    </source>
</reference>
<comment type="similarity">
    <text evidence="6 18">Belongs to the sugar phosphate cyclases superfamily. Dehydroquinate synthase family.</text>
</comment>
<evidence type="ECO:0000256" key="6">
    <source>
        <dbReference type="ARBA" id="ARBA00005412"/>
    </source>
</evidence>
<dbReference type="HAMAP" id="MF_00110">
    <property type="entry name" value="DHQ_synthase"/>
    <property type="match status" value="1"/>
</dbReference>
<dbReference type="InterPro" id="IPR050071">
    <property type="entry name" value="Dehydroquinate_synthase"/>
</dbReference>
<proteinExistence type="inferred from homology"/>
<feature type="binding site" evidence="18">
    <location>
        <begin position="173"/>
        <end position="176"/>
    </location>
    <ligand>
        <name>NAD(+)</name>
        <dbReference type="ChEBI" id="CHEBI:57540"/>
    </ligand>
</feature>
<feature type="binding site" evidence="18">
    <location>
        <position position="146"/>
    </location>
    <ligand>
        <name>NAD(+)</name>
        <dbReference type="ChEBI" id="CHEBI:57540"/>
    </ligand>
</feature>
<comment type="cofactor">
    <cofactor evidence="2 18">
        <name>NAD(+)</name>
        <dbReference type="ChEBI" id="CHEBI:57540"/>
    </cofactor>
</comment>
<feature type="domain" description="3-dehydroquinate synthase C-terminal" evidence="20">
    <location>
        <begin position="185"/>
        <end position="330"/>
    </location>
</feature>
<dbReference type="InterPro" id="IPR056179">
    <property type="entry name" value="DHQS_C"/>
</dbReference>
<keyword evidence="9 18" id="KW-0963">Cytoplasm</keyword>
<dbReference type="EMBL" id="JAZDRO010000002">
    <property type="protein sequence ID" value="MEE2566255.1"/>
    <property type="molecule type" value="Genomic_DNA"/>
</dbReference>
<feature type="domain" description="3-dehydroquinate synthase N-terminal" evidence="19">
    <location>
        <begin position="73"/>
        <end position="183"/>
    </location>
</feature>
<dbReference type="GO" id="GO:0003856">
    <property type="term" value="F:3-dehydroquinate synthase activity"/>
    <property type="evidence" value="ECO:0007669"/>
    <property type="project" value="UniProtKB-EC"/>
</dbReference>
<comment type="caution">
    <text evidence="18">Lacks conserved residue(s) required for the propagation of feature annotation.</text>
</comment>
<evidence type="ECO:0000256" key="15">
    <source>
        <dbReference type="ARBA" id="ARBA00023141"/>
    </source>
</evidence>
<evidence type="ECO:0000256" key="2">
    <source>
        <dbReference type="ARBA" id="ARBA00001911"/>
    </source>
</evidence>
<keyword evidence="14 18" id="KW-0520">NAD</keyword>
<dbReference type="SUPFAM" id="SSF56796">
    <property type="entry name" value="Dehydroquinate synthase-like"/>
    <property type="match status" value="1"/>
</dbReference>
<keyword evidence="10 18" id="KW-0028">Amino-acid biosynthesis</keyword>
<keyword evidence="13 18" id="KW-0862">Zinc</keyword>
<evidence type="ECO:0000256" key="16">
    <source>
        <dbReference type="ARBA" id="ARBA00023239"/>
    </source>
</evidence>
<keyword evidence="15 18" id="KW-0057">Aromatic amino acid biosynthesis</keyword>
<comment type="function">
    <text evidence="3 18">Catalyzes the conversion of 3-deoxy-D-arabino-heptulosonate 7-phosphate (DAHP) to dehydroquinate (DHQ).</text>
</comment>
<evidence type="ECO:0000259" key="19">
    <source>
        <dbReference type="Pfam" id="PF01761"/>
    </source>
</evidence>
<dbReference type="Gene3D" id="3.40.50.1970">
    <property type="match status" value="1"/>
</dbReference>
<evidence type="ECO:0000313" key="21">
    <source>
        <dbReference type="EMBL" id="MEE2566255.1"/>
    </source>
</evidence>
<dbReference type="InterPro" id="IPR016037">
    <property type="entry name" value="DHQ_synth_AroB"/>
</dbReference>
<dbReference type="PANTHER" id="PTHR43622:SF7">
    <property type="entry name" value="3-DEHYDROQUINATE SYNTHASE, CHLOROPLASTIC"/>
    <property type="match status" value="1"/>
</dbReference>
<comment type="pathway">
    <text evidence="5 18">Metabolic intermediate biosynthesis; chorismate biosynthesis; chorismate from D-erythrose 4-phosphate and phosphoenolpyruvate: step 2/7.</text>
</comment>
<evidence type="ECO:0000256" key="13">
    <source>
        <dbReference type="ARBA" id="ARBA00022833"/>
    </source>
</evidence>
<dbReference type="RefSeq" id="WP_330195795.1">
    <property type="nucleotide sequence ID" value="NZ_JAZDRO010000002.1"/>
</dbReference>
<feature type="binding site" evidence="18">
    <location>
        <begin position="133"/>
        <end position="134"/>
    </location>
    <ligand>
        <name>NAD(+)</name>
        <dbReference type="ChEBI" id="CHEBI:57540"/>
    </ligand>
</feature>
<sequence>MSGPDIIPVATATGAYDVIAGAGALEAAATRFQEMFPRGEAIIVTDTNVAGLHLDRVRGALRQVGIECEPVIAAPGEGQKSFSGIEALTDALAHAGVERGDTIIALGGGVVGDLTGFAAAIYKRGIGFVQMPTTLLAQADSSVGGKTGINTRAGKNMVGAFHPPRLVVADAAFLDTLPKRELRAGYAEILKAALIGDAALFDRLEAAGDGIYTPETLQPALTSAIRFKAGVVARDEKEAGERALLNLGHTFGHAFEAEAPGQMTHGEAVAAGLALAFRYSAQRGDCPQADADRVAAHLRTAGLPDGPDAVPGGPFDAARLVDRMRHDKKNSGGTITLVLARSIGDAFIAPGMDANDIERFLKSQMT</sequence>
<evidence type="ECO:0000256" key="3">
    <source>
        <dbReference type="ARBA" id="ARBA00003485"/>
    </source>
</evidence>
<evidence type="ECO:0000256" key="11">
    <source>
        <dbReference type="ARBA" id="ARBA00022723"/>
    </source>
</evidence>
<dbReference type="PANTHER" id="PTHR43622">
    <property type="entry name" value="3-DEHYDROQUINATE SYNTHASE"/>
    <property type="match status" value="1"/>
</dbReference>
<evidence type="ECO:0000256" key="1">
    <source>
        <dbReference type="ARBA" id="ARBA00001393"/>
    </source>
</evidence>
<protein>
    <recommendedName>
        <fullName evidence="8 18">3-dehydroquinate synthase</fullName>
        <shortName evidence="18">DHQS</shortName>
        <ecNumber evidence="7 18">4.2.3.4</ecNumber>
    </recommendedName>
</protein>
<dbReference type="CDD" id="cd08195">
    <property type="entry name" value="DHQS"/>
    <property type="match status" value="1"/>
</dbReference>
<dbReference type="Pfam" id="PF01761">
    <property type="entry name" value="DHQ_synthase"/>
    <property type="match status" value="1"/>
</dbReference>
<feature type="binding site" evidence="18">
    <location>
        <position position="249"/>
    </location>
    <ligand>
        <name>Zn(2+)</name>
        <dbReference type="ChEBI" id="CHEBI:29105"/>
    </ligand>
</feature>
<name>A0ABU7LXI9_9PROT</name>
<feature type="binding site" evidence="18">
    <location>
        <begin position="109"/>
        <end position="113"/>
    </location>
    <ligand>
        <name>NAD(+)</name>
        <dbReference type="ChEBI" id="CHEBI:57540"/>
    </ligand>
</feature>
<dbReference type="PIRSF" id="PIRSF001455">
    <property type="entry name" value="DHQ_synth"/>
    <property type="match status" value="1"/>
</dbReference>
<dbReference type="Pfam" id="PF24621">
    <property type="entry name" value="DHQS_C"/>
    <property type="match status" value="1"/>
</dbReference>